<name>A0A395W7K0_9FIRM</name>
<evidence type="ECO:0000256" key="2">
    <source>
        <dbReference type="ARBA" id="ARBA00049360"/>
    </source>
</evidence>
<dbReference type="InterPro" id="IPR025669">
    <property type="entry name" value="AAA_dom"/>
</dbReference>
<dbReference type="PANTHER" id="PTHR13696">
    <property type="entry name" value="P-LOOP CONTAINING NUCLEOSIDE TRIPHOSPHATE HYDROLASE"/>
    <property type="match status" value="1"/>
</dbReference>
<gene>
    <name evidence="6" type="ORF">DWW32_08305</name>
</gene>
<dbReference type="AlphaFoldDB" id="A0A395W7K0"/>
<feature type="domain" description="AAA" evidence="5">
    <location>
        <begin position="5"/>
        <end position="185"/>
    </location>
</feature>
<evidence type="ECO:0000256" key="1">
    <source>
        <dbReference type="ARBA" id="ARBA00006976"/>
    </source>
</evidence>
<proteinExistence type="inferred from homology"/>
<dbReference type="Proteomes" id="UP000265489">
    <property type="component" value="Unassembled WGS sequence"/>
</dbReference>
<evidence type="ECO:0000313" key="7">
    <source>
        <dbReference type="Proteomes" id="UP000265489"/>
    </source>
</evidence>
<evidence type="ECO:0000256" key="4">
    <source>
        <dbReference type="ARBA" id="ARBA00071824"/>
    </source>
</evidence>
<dbReference type="RefSeq" id="WP_118325445.1">
    <property type="nucleotide sequence ID" value="NZ_QRYH01000014.1"/>
</dbReference>
<evidence type="ECO:0000313" key="6">
    <source>
        <dbReference type="EMBL" id="RGU90788.1"/>
    </source>
</evidence>
<dbReference type="PANTHER" id="PTHR13696:SF99">
    <property type="entry name" value="COBYRINIC ACID AC-DIAMIDE SYNTHASE"/>
    <property type="match status" value="1"/>
</dbReference>
<reference evidence="6 7" key="1">
    <citation type="submission" date="2018-08" db="EMBL/GenBank/DDBJ databases">
        <title>A genome reference for cultivated species of the human gut microbiota.</title>
        <authorList>
            <person name="Zou Y."/>
            <person name="Xue W."/>
            <person name="Luo G."/>
        </authorList>
    </citation>
    <scope>NUCLEOTIDE SEQUENCE [LARGE SCALE GENOMIC DNA]</scope>
    <source>
        <strain evidence="6 7">AF15-20</strain>
    </source>
</reference>
<evidence type="ECO:0000259" key="5">
    <source>
        <dbReference type="Pfam" id="PF13614"/>
    </source>
</evidence>
<accession>A0A395W7K0</accession>
<dbReference type="InterPro" id="IPR027417">
    <property type="entry name" value="P-loop_NTPase"/>
</dbReference>
<dbReference type="SUPFAM" id="SSF52540">
    <property type="entry name" value="P-loop containing nucleoside triphosphate hydrolases"/>
    <property type="match status" value="1"/>
</dbReference>
<organism evidence="6 7">
    <name type="scientific">Holdemanella biformis</name>
    <dbReference type="NCBI Taxonomy" id="1735"/>
    <lineage>
        <taxon>Bacteria</taxon>
        <taxon>Bacillati</taxon>
        <taxon>Bacillota</taxon>
        <taxon>Erysipelotrichia</taxon>
        <taxon>Erysipelotrichales</taxon>
        <taxon>Erysipelotrichaceae</taxon>
        <taxon>Holdemanella</taxon>
    </lineage>
</organism>
<evidence type="ECO:0000256" key="3">
    <source>
        <dbReference type="ARBA" id="ARBA00062323"/>
    </source>
</evidence>
<comment type="caution">
    <text evidence="6">The sequence shown here is derived from an EMBL/GenBank/DDBJ whole genome shotgun (WGS) entry which is preliminary data.</text>
</comment>
<dbReference type="EMBL" id="QRYQ01000015">
    <property type="protein sequence ID" value="RGU90788.1"/>
    <property type="molecule type" value="Genomic_DNA"/>
</dbReference>
<comment type="catalytic activity">
    <reaction evidence="2">
        <text>ATP + H2O = ADP + phosphate + H(+)</text>
        <dbReference type="Rhea" id="RHEA:13065"/>
        <dbReference type="ChEBI" id="CHEBI:15377"/>
        <dbReference type="ChEBI" id="CHEBI:15378"/>
        <dbReference type="ChEBI" id="CHEBI:30616"/>
        <dbReference type="ChEBI" id="CHEBI:43474"/>
        <dbReference type="ChEBI" id="CHEBI:456216"/>
    </reaction>
</comment>
<comment type="similarity">
    <text evidence="1">Belongs to the ParA family.</text>
</comment>
<dbReference type="GeneID" id="66579874"/>
<protein>
    <recommendedName>
        <fullName evidence="4">Sporulation initiation inhibitor protein Soj</fullName>
    </recommendedName>
</protein>
<comment type="subunit">
    <text evidence="3">Dimerizes in the presence of ATP but not ADP; ATP-binding is required for double-stranded (ds)DNA-binding. Interacts with DnaA.</text>
</comment>
<sequence>MPKCKVIAVTNQKGGVGKTTTTENVAIGLARNGCNVLIVDFDPQGDLTSCLGWKNNDSLEHSVSSMLDDYINDNDINYESLILHHEEHVDLIPANIELADFEMRLVSVINREQTLSNCIEPLRNQYDYIFIDCPPSLGMLTVNALSAADEVLIPVQTQYLPAKGMTKLLQTVGKVQRKINSNLKITGIVMTLADLNTNLTKSTIETIRESFGKNIRVFDTIIPKATKASEASISGKSIYAYAKESKVALAYSNLTKELINNQKVKHKEELNR</sequence>
<dbReference type="InterPro" id="IPR050678">
    <property type="entry name" value="DNA_Partitioning_ATPase"/>
</dbReference>
<dbReference type="Pfam" id="PF13614">
    <property type="entry name" value="AAA_31"/>
    <property type="match status" value="1"/>
</dbReference>
<dbReference type="CDD" id="cd02042">
    <property type="entry name" value="ParAB_family"/>
    <property type="match status" value="1"/>
</dbReference>
<dbReference type="FunFam" id="3.40.50.300:FF:000285">
    <property type="entry name" value="Sporulation initiation inhibitor Soj"/>
    <property type="match status" value="1"/>
</dbReference>
<dbReference type="Gene3D" id="3.40.50.300">
    <property type="entry name" value="P-loop containing nucleotide triphosphate hydrolases"/>
    <property type="match status" value="1"/>
</dbReference>